<gene>
    <name evidence="1" type="ORF">B5M09_013397</name>
</gene>
<evidence type="ECO:0000313" key="2">
    <source>
        <dbReference type="Proteomes" id="UP000284702"/>
    </source>
</evidence>
<accession>A0A425DMN1</accession>
<evidence type="ECO:0008006" key="3">
    <source>
        <dbReference type="Google" id="ProtNLM"/>
    </source>
</evidence>
<keyword evidence="2" id="KW-1185">Reference proteome</keyword>
<dbReference type="Proteomes" id="UP000284702">
    <property type="component" value="Unassembled WGS sequence"/>
</dbReference>
<proteinExistence type="predicted"/>
<evidence type="ECO:0000313" key="1">
    <source>
        <dbReference type="EMBL" id="RQM30375.1"/>
    </source>
</evidence>
<organism evidence="1 2">
    <name type="scientific">Aphanomyces astaci</name>
    <name type="common">Crayfish plague agent</name>
    <dbReference type="NCBI Taxonomy" id="112090"/>
    <lineage>
        <taxon>Eukaryota</taxon>
        <taxon>Sar</taxon>
        <taxon>Stramenopiles</taxon>
        <taxon>Oomycota</taxon>
        <taxon>Saprolegniomycetes</taxon>
        <taxon>Saprolegniales</taxon>
        <taxon>Verrucalvaceae</taxon>
        <taxon>Aphanomyces</taxon>
    </lineage>
</organism>
<name>A0A425DMN1_APHAT</name>
<dbReference type="EMBL" id="MZMZ02000812">
    <property type="protein sequence ID" value="RQM30375.1"/>
    <property type="molecule type" value="Genomic_DNA"/>
</dbReference>
<comment type="caution">
    <text evidence="1">The sequence shown here is derived from an EMBL/GenBank/DDBJ whole genome shotgun (WGS) entry which is preliminary data.</text>
</comment>
<dbReference type="AlphaFoldDB" id="A0A425DMN1"/>
<reference evidence="1" key="1">
    <citation type="submission" date="2018-07" db="EMBL/GenBank/DDBJ databases">
        <title>Annotation of Aphanomyces astaci genome assembly.</title>
        <authorList>
            <person name="Studholme D.J."/>
        </authorList>
    </citation>
    <scope>NUCLEOTIDE SEQUENCE [LARGE SCALE GENOMIC DNA]</scope>
    <source>
        <strain evidence="1">Pc</strain>
    </source>
</reference>
<protein>
    <recommendedName>
        <fullName evidence="3">DDE-1 domain-containing protein</fullName>
    </recommendedName>
</protein>
<sequence length="185" mass="20021">MPATIMRDGPDCVDWCMQQDGYSVDRQNILVKANQLVCCLDASLEVGAGERRPQLKNRVAHVISHARNAVTMEGNILFDSMSDAIKNQALIPDRIFNMDETAFASGKKSKWVVALKGSQNVWAKTVATNIHLSIVACASATGFVLPRLFVFPGETVENILSTECDVPNAAVVLPANVISGYRATG</sequence>